<accession>A0ABN7ARK4</accession>
<gene>
    <name evidence="1" type="ORF">NTJ_07649</name>
</gene>
<dbReference type="Proteomes" id="UP001307889">
    <property type="component" value="Chromosome 5"/>
</dbReference>
<organism evidence="1 2">
    <name type="scientific">Nesidiocoris tenuis</name>
    <dbReference type="NCBI Taxonomy" id="355587"/>
    <lineage>
        <taxon>Eukaryota</taxon>
        <taxon>Metazoa</taxon>
        <taxon>Ecdysozoa</taxon>
        <taxon>Arthropoda</taxon>
        <taxon>Hexapoda</taxon>
        <taxon>Insecta</taxon>
        <taxon>Pterygota</taxon>
        <taxon>Neoptera</taxon>
        <taxon>Paraneoptera</taxon>
        <taxon>Hemiptera</taxon>
        <taxon>Heteroptera</taxon>
        <taxon>Panheteroptera</taxon>
        <taxon>Cimicomorpha</taxon>
        <taxon>Miridae</taxon>
        <taxon>Dicyphina</taxon>
        <taxon>Nesidiocoris</taxon>
    </lineage>
</organism>
<keyword evidence="2" id="KW-1185">Reference proteome</keyword>
<dbReference type="EMBL" id="AP028913">
    <property type="protein sequence ID" value="BES94839.1"/>
    <property type="molecule type" value="Genomic_DNA"/>
</dbReference>
<reference evidence="1 2" key="1">
    <citation type="submission" date="2023-09" db="EMBL/GenBank/DDBJ databases">
        <title>Nesidiocoris tenuis whole genome shotgun sequence.</title>
        <authorList>
            <person name="Shibata T."/>
            <person name="Shimoda M."/>
            <person name="Kobayashi T."/>
            <person name="Uehara T."/>
        </authorList>
    </citation>
    <scope>NUCLEOTIDE SEQUENCE [LARGE SCALE GENOMIC DNA]</scope>
    <source>
        <strain evidence="1 2">Japan</strain>
    </source>
</reference>
<sequence>MPSQVPVNLILLTAESNSGDAYLVSNYGWPPTPPHLDHNPLSPLPGPINAFVKVRLDAALIGRDVH</sequence>
<name>A0ABN7ARK4_9HEMI</name>
<proteinExistence type="predicted"/>
<evidence type="ECO:0000313" key="2">
    <source>
        <dbReference type="Proteomes" id="UP001307889"/>
    </source>
</evidence>
<protein>
    <submittedName>
        <fullName evidence="1">Uncharacterized protein</fullName>
    </submittedName>
</protein>
<evidence type="ECO:0000313" key="1">
    <source>
        <dbReference type="EMBL" id="BES94839.1"/>
    </source>
</evidence>